<evidence type="ECO:0000313" key="4">
    <source>
        <dbReference type="Proteomes" id="UP000654482"/>
    </source>
</evidence>
<dbReference type="PANTHER" id="PTHR47691:SF3">
    <property type="entry name" value="HTH-TYPE TRANSCRIPTIONAL REGULATOR RV0890C-RELATED"/>
    <property type="match status" value="1"/>
</dbReference>
<evidence type="ECO:0000256" key="1">
    <source>
        <dbReference type="SAM" id="MobiDB-lite"/>
    </source>
</evidence>
<feature type="region of interest" description="Disordered" evidence="1">
    <location>
        <begin position="115"/>
        <end position="137"/>
    </location>
</feature>
<organism evidence="3 4">
    <name type="scientific">Lusitaniella coriacea LEGE 07157</name>
    <dbReference type="NCBI Taxonomy" id="945747"/>
    <lineage>
        <taxon>Bacteria</taxon>
        <taxon>Bacillati</taxon>
        <taxon>Cyanobacteriota</taxon>
        <taxon>Cyanophyceae</taxon>
        <taxon>Spirulinales</taxon>
        <taxon>Lusitaniellaceae</taxon>
        <taxon>Lusitaniella</taxon>
    </lineage>
</organism>
<sequence length="495" mass="56685">MDSDRQELDSDFLEAAENWNLERLYIDLAAAKGRGLTPLEKKFLQALLCGYSPTEIADRVYNTPDSSTVRVYLSNGLYKYIRELFLRQKGEKIAIRNWSHITNLLERAGYKKKRHELNGNAKNGNSNSEALSKESPLENNQDWEEKIDLKVFVGRKKELVTLRSWMLEDTCRLVAIFGMGGFGKTTLGVKLVEQIQGEFEYVIWRSLRSQPPLEHLLGDLLQFFCPDEAIDLPDRPDAQLKLLMNQLRAHRCLLIFDRAEGVLQPGQRAGDYREDCADYGELFRRIGQEHHQSCCLLTSREQLKEVVLLEGDALAVRSLYLQGLATEELLKLPEIQELTGTSEQKQAFVESYANNPLAIKLALLTIKNFFDNNLAKFLEAGILVVNDLRELLDEHFKRLSEVEQRMLYALAVTQPKEALPEFLQSFTLGISSQEKLEALESLQRRMLAQKNSTALRHPQLFTSYLIEKLINRICDNVGDLRTADFMRQTLAQSLL</sequence>
<feature type="domain" description="NB-ARC" evidence="2">
    <location>
        <begin position="161"/>
        <end position="257"/>
    </location>
</feature>
<proteinExistence type="predicted"/>
<evidence type="ECO:0000313" key="3">
    <source>
        <dbReference type="EMBL" id="MBE9118361.1"/>
    </source>
</evidence>
<dbReference type="PANTHER" id="PTHR47691">
    <property type="entry name" value="REGULATOR-RELATED"/>
    <property type="match status" value="1"/>
</dbReference>
<name>A0A8J7E299_9CYAN</name>
<gene>
    <name evidence="3" type="ORF">IQ249_20935</name>
</gene>
<reference evidence="3" key="1">
    <citation type="submission" date="2020-10" db="EMBL/GenBank/DDBJ databases">
        <authorList>
            <person name="Castelo-Branco R."/>
            <person name="Eusebio N."/>
            <person name="Adriana R."/>
            <person name="Vieira A."/>
            <person name="Brugerolle De Fraissinette N."/>
            <person name="Rezende De Castro R."/>
            <person name="Schneider M.P."/>
            <person name="Vasconcelos V."/>
            <person name="Leao P.N."/>
        </authorList>
    </citation>
    <scope>NUCLEOTIDE SEQUENCE</scope>
    <source>
        <strain evidence="3">LEGE 07157</strain>
    </source>
</reference>
<dbReference type="Proteomes" id="UP000654482">
    <property type="component" value="Unassembled WGS sequence"/>
</dbReference>
<dbReference type="InterPro" id="IPR002182">
    <property type="entry name" value="NB-ARC"/>
</dbReference>
<accession>A0A8J7E299</accession>
<keyword evidence="4" id="KW-1185">Reference proteome</keyword>
<evidence type="ECO:0000259" key="2">
    <source>
        <dbReference type="Pfam" id="PF00931"/>
    </source>
</evidence>
<feature type="compositionally biased region" description="Polar residues" evidence="1">
    <location>
        <begin position="120"/>
        <end position="130"/>
    </location>
</feature>
<protein>
    <submittedName>
        <fullName evidence="3">NB-ARC domain-containing protein</fullName>
    </submittedName>
</protein>
<dbReference type="RefSeq" id="WP_194031445.1">
    <property type="nucleotide sequence ID" value="NZ_JADEWZ010000044.1"/>
</dbReference>
<comment type="caution">
    <text evidence="3">The sequence shown here is derived from an EMBL/GenBank/DDBJ whole genome shotgun (WGS) entry which is preliminary data.</text>
</comment>
<dbReference type="SUPFAM" id="SSF52540">
    <property type="entry name" value="P-loop containing nucleoside triphosphate hydrolases"/>
    <property type="match status" value="1"/>
</dbReference>
<dbReference type="Gene3D" id="3.40.50.300">
    <property type="entry name" value="P-loop containing nucleotide triphosphate hydrolases"/>
    <property type="match status" value="1"/>
</dbReference>
<dbReference type="Pfam" id="PF00931">
    <property type="entry name" value="NB-ARC"/>
    <property type="match status" value="1"/>
</dbReference>
<dbReference type="InterPro" id="IPR027417">
    <property type="entry name" value="P-loop_NTPase"/>
</dbReference>
<dbReference type="AlphaFoldDB" id="A0A8J7E299"/>
<dbReference type="EMBL" id="JADEWZ010000044">
    <property type="protein sequence ID" value="MBE9118361.1"/>
    <property type="molecule type" value="Genomic_DNA"/>
</dbReference>
<dbReference type="GO" id="GO:0043531">
    <property type="term" value="F:ADP binding"/>
    <property type="evidence" value="ECO:0007669"/>
    <property type="project" value="InterPro"/>
</dbReference>